<dbReference type="PANTHER" id="PTHR43013">
    <property type="entry name" value="GLUTAMYL-TRNA REDUCTASE"/>
    <property type="match status" value="1"/>
</dbReference>
<comment type="caution">
    <text evidence="11">The sequence shown here is derived from an EMBL/GenBank/DDBJ whole genome shotgun (WGS) entry which is preliminary data.</text>
</comment>
<evidence type="ECO:0000259" key="10">
    <source>
        <dbReference type="Pfam" id="PF05201"/>
    </source>
</evidence>
<keyword evidence="3 4" id="KW-0627">Porphyrin biosynthesis</keyword>
<evidence type="ECO:0000256" key="2">
    <source>
        <dbReference type="ARBA" id="ARBA00023002"/>
    </source>
</evidence>
<proteinExistence type="inferred from homology"/>
<dbReference type="PANTHER" id="PTHR43013:SF1">
    <property type="entry name" value="GLUTAMYL-TRNA REDUCTASE"/>
    <property type="match status" value="1"/>
</dbReference>
<feature type="domain" description="Quinate/shikimate 5-dehydrogenase/glutamyl-tRNA reductase" evidence="9">
    <location>
        <begin position="176"/>
        <end position="293"/>
    </location>
</feature>
<feature type="binding site" evidence="4 6">
    <location>
        <begin position="45"/>
        <end position="48"/>
    </location>
    <ligand>
        <name>substrate</name>
    </ligand>
</feature>
<name>A0A0C1IIB2_9BACT</name>
<comment type="similarity">
    <text evidence="4">Belongs to the glutamyl-tRNA reductase family.</text>
</comment>
<comment type="domain">
    <text evidence="4">Possesses an unusual extended V-shaped dimeric structure with each monomer consisting of three distinct domains arranged along a curved 'spinal' alpha-helix. The N-terminal catalytic domain specifically recognizes the glutamate moiety of the substrate. The second domain is the NADPH-binding domain, and the third C-terminal domain is responsible for dimerization.</text>
</comment>
<dbReference type="Pfam" id="PF01488">
    <property type="entry name" value="Shikimate_DH"/>
    <property type="match status" value="1"/>
</dbReference>
<gene>
    <name evidence="4" type="primary">hemA</name>
    <name evidence="11" type="ORF">OI18_15265</name>
</gene>
<accession>A0A0C1IIB2</accession>
<evidence type="ECO:0000256" key="7">
    <source>
        <dbReference type="PIRSR" id="PIRSR000445-3"/>
    </source>
</evidence>
<feature type="active site" description="Nucleophile" evidence="4 5">
    <location>
        <position position="46"/>
    </location>
</feature>
<organism evidence="11 12">
    <name type="scientific">Flavihumibacter solisilvae</name>
    <dbReference type="NCBI Taxonomy" id="1349421"/>
    <lineage>
        <taxon>Bacteria</taxon>
        <taxon>Pseudomonadati</taxon>
        <taxon>Bacteroidota</taxon>
        <taxon>Chitinophagia</taxon>
        <taxon>Chitinophagales</taxon>
        <taxon>Chitinophagaceae</taxon>
        <taxon>Flavihumibacter</taxon>
    </lineage>
</organism>
<feature type="binding site" evidence="4 6">
    <location>
        <begin position="106"/>
        <end position="108"/>
    </location>
    <ligand>
        <name>substrate</name>
    </ligand>
</feature>
<dbReference type="UniPathway" id="UPA00251">
    <property type="reaction ID" value="UER00316"/>
</dbReference>
<evidence type="ECO:0000256" key="6">
    <source>
        <dbReference type="PIRSR" id="PIRSR000445-2"/>
    </source>
</evidence>
<feature type="binding site" evidence="4 6">
    <location>
        <position position="112"/>
    </location>
    <ligand>
        <name>substrate</name>
    </ligand>
</feature>
<dbReference type="STRING" id="1349421.OI18_15265"/>
<dbReference type="InterPro" id="IPR006151">
    <property type="entry name" value="Shikm_DH/Glu-tRNA_Rdtase"/>
</dbReference>
<evidence type="ECO:0000256" key="1">
    <source>
        <dbReference type="ARBA" id="ARBA00022857"/>
    </source>
</evidence>
<comment type="subunit">
    <text evidence="4">Homodimer.</text>
</comment>
<feature type="site" description="Important for activity" evidence="4 8">
    <location>
        <position position="91"/>
    </location>
</feature>
<dbReference type="Gene3D" id="3.40.50.720">
    <property type="entry name" value="NAD(P)-binding Rossmann-like Domain"/>
    <property type="match status" value="1"/>
</dbReference>
<reference evidence="11 12" key="1">
    <citation type="submission" date="2014-11" db="EMBL/GenBank/DDBJ databases">
        <title>Genome sequence of Flavihumibacter solisilvae 3-3.</title>
        <authorList>
            <person name="Zhou G."/>
            <person name="Li M."/>
            <person name="Wang G."/>
        </authorList>
    </citation>
    <scope>NUCLEOTIDE SEQUENCE [LARGE SCALE GENOMIC DNA]</scope>
    <source>
        <strain evidence="11 12">3-3</strain>
    </source>
</reference>
<dbReference type="SUPFAM" id="SSF51735">
    <property type="entry name" value="NAD(P)-binding Rossmann-fold domains"/>
    <property type="match status" value="1"/>
</dbReference>
<dbReference type="GO" id="GO:0050661">
    <property type="term" value="F:NADP binding"/>
    <property type="evidence" value="ECO:0007669"/>
    <property type="project" value="InterPro"/>
</dbReference>
<feature type="binding site" evidence="4 6">
    <location>
        <position position="101"/>
    </location>
    <ligand>
        <name>substrate</name>
    </ligand>
</feature>
<dbReference type="GO" id="GO:0008883">
    <property type="term" value="F:glutamyl-tRNA reductase activity"/>
    <property type="evidence" value="ECO:0007669"/>
    <property type="project" value="UniProtKB-UniRule"/>
</dbReference>
<keyword evidence="1 4" id="KW-0521">NADP</keyword>
<comment type="catalytic activity">
    <reaction evidence="4">
        <text>(S)-4-amino-5-oxopentanoate + tRNA(Glu) + NADP(+) = L-glutamyl-tRNA(Glu) + NADPH + H(+)</text>
        <dbReference type="Rhea" id="RHEA:12344"/>
        <dbReference type="Rhea" id="RHEA-COMP:9663"/>
        <dbReference type="Rhea" id="RHEA-COMP:9680"/>
        <dbReference type="ChEBI" id="CHEBI:15378"/>
        <dbReference type="ChEBI" id="CHEBI:57501"/>
        <dbReference type="ChEBI" id="CHEBI:57783"/>
        <dbReference type="ChEBI" id="CHEBI:58349"/>
        <dbReference type="ChEBI" id="CHEBI:78442"/>
        <dbReference type="ChEBI" id="CHEBI:78520"/>
        <dbReference type="EC" id="1.2.1.70"/>
    </reaction>
</comment>
<dbReference type="InterPro" id="IPR015895">
    <property type="entry name" value="4pyrrol_synth_GluRdtase_N"/>
</dbReference>
<dbReference type="InterPro" id="IPR000343">
    <property type="entry name" value="4pyrrol_synth_GluRdtase"/>
</dbReference>
<evidence type="ECO:0000313" key="12">
    <source>
        <dbReference type="Proteomes" id="UP000031408"/>
    </source>
</evidence>
<dbReference type="SUPFAM" id="SSF69742">
    <property type="entry name" value="Glutamyl tRNA-reductase catalytic, N-terminal domain"/>
    <property type="match status" value="1"/>
</dbReference>
<evidence type="ECO:0000256" key="4">
    <source>
        <dbReference type="HAMAP-Rule" id="MF_00087"/>
    </source>
</evidence>
<dbReference type="InterPro" id="IPR036291">
    <property type="entry name" value="NAD(P)-bd_dom_sf"/>
</dbReference>
<dbReference type="InterPro" id="IPR036343">
    <property type="entry name" value="GluRdtase_N_sf"/>
</dbReference>
<dbReference type="NCBIfam" id="TIGR01035">
    <property type="entry name" value="hemA"/>
    <property type="match status" value="1"/>
</dbReference>
<sequence length="411" mass="45691">MIAVAGISYYSAGFDMLAKYAGLAEEAASGNSISGAFTGIVWVSTCNRVEIYADIPVHCRKRAERLMLQQFGLTEKTEGFYIYTEDEAILHLLKVAAGLDSAVTGEDQVLGQLKLAYKNAVTANLTSPWLNRIFHKAFETGKSIRNLTDINKGHQSIASIAVALAGSFVTEYPAESSNGVLILGAGETGALVAEILVNKGFSNISIWNRSTIKARKLAVKLGLNVVTTDQLEHSYRTSSVVMVAIRNKEPLLNYGAERTAPSAKRLVVDLSMPFQVADTAENANNYVYNLSHIAAIRKETLEKRKEAIDDAMQLIWSAMSELATWKEDQWIGKTLQQWKLLMQQLKERQVRDYAEKHPEVDSATLSRFGEELSANILRQLAWSIRQQQKDGADWNKWSKLLANVEPYEQLN</sequence>
<evidence type="ECO:0000313" key="11">
    <source>
        <dbReference type="EMBL" id="KIC93935.1"/>
    </source>
</evidence>
<dbReference type="RefSeq" id="WP_039141280.1">
    <property type="nucleotide sequence ID" value="NZ_JSVC01000016.1"/>
</dbReference>
<dbReference type="HAMAP" id="MF_00087">
    <property type="entry name" value="Glu_tRNA_reductase"/>
    <property type="match status" value="1"/>
</dbReference>
<evidence type="ECO:0000259" key="9">
    <source>
        <dbReference type="Pfam" id="PF01488"/>
    </source>
</evidence>
<dbReference type="Proteomes" id="UP000031408">
    <property type="component" value="Unassembled WGS sequence"/>
</dbReference>
<keyword evidence="12" id="KW-1185">Reference proteome</keyword>
<evidence type="ECO:0000256" key="5">
    <source>
        <dbReference type="PIRSR" id="PIRSR000445-1"/>
    </source>
</evidence>
<feature type="domain" description="Glutamyl-tRNA reductase N-terminal" evidence="10">
    <location>
        <begin position="6"/>
        <end position="148"/>
    </location>
</feature>
<protein>
    <recommendedName>
        <fullName evidence="4">Glutamyl-tRNA reductase</fullName>
        <shortName evidence="4">GluTR</shortName>
        <ecNumber evidence="4">1.2.1.70</ecNumber>
    </recommendedName>
</protein>
<feature type="binding site" evidence="4 7">
    <location>
        <begin position="184"/>
        <end position="189"/>
    </location>
    <ligand>
        <name>NADP(+)</name>
        <dbReference type="ChEBI" id="CHEBI:58349"/>
    </ligand>
</feature>
<evidence type="ECO:0000256" key="8">
    <source>
        <dbReference type="PIRSR" id="PIRSR000445-4"/>
    </source>
</evidence>
<comment type="function">
    <text evidence="4">Catalyzes the NADPH-dependent reduction of glutamyl-tRNA(Glu) to glutamate 1-semialdehyde (GSA).</text>
</comment>
<dbReference type="Gene3D" id="3.30.460.30">
    <property type="entry name" value="Glutamyl-tRNA reductase, N-terminal domain"/>
    <property type="match status" value="1"/>
</dbReference>
<dbReference type="PIRSF" id="PIRSF000445">
    <property type="entry name" value="4pyrrol_synth_GluRdtase"/>
    <property type="match status" value="1"/>
</dbReference>
<comment type="miscellaneous">
    <text evidence="4">During catalysis, the active site Cys acts as a nucleophile attacking the alpha-carbonyl group of tRNA-bound glutamate with the formation of a thioester intermediate between enzyme and glutamate, and the concomitant release of tRNA(Glu). The thioester intermediate is finally reduced by direct hydride transfer from NADPH, to form the product GSA.</text>
</comment>
<evidence type="ECO:0000256" key="3">
    <source>
        <dbReference type="ARBA" id="ARBA00023244"/>
    </source>
</evidence>
<dbReference type="Pfam" id="PF05201">
    <property type="entry name" value="GlutR_N"/>
    <property type="match status" value="1"/>
</dbReference>
<dbReference type="GO" id="GO:0019353">
    <property type="term" value="P:protoporphyrinogen IX biosynthetic process from glutamate"/>
    <property type="evidence" value="ECO:0007669"/>
    <property type="project" value="TreeGrafter"/>
</dbReference>
<comment type="pathway">
    <text evidence="4">Porphyrin-containing compound metabolism; protoporphyrin-IX biosynthesis; 5-aminolevulinate from L-glutamyl-tRNA(Glu): step 1/2.</text>
</comment>
<dbReference type="AlphaFoldDB" id="A0A0C1IIB2"/>
<keyword evidence="2 4" id="KW-0560">Oxidoreductase</keyword>
<dbReference type="OrthoDB" id="9795543at2"/>
<dbReference type="EC" id="1.2.1.70" evidence="4"/>
<dbReference type="EMBL" id="JSVC01000016">
    <property type="protein sequence ID" value="KIC93935.1"/>
    <property type="molecule type" value="Genomic_DNA"/>
</dbReference>